<comment type="caution">
    <text evidence="1">The sequence shown here is derived from an EMBL/GenBank/DDBJ whole genome shotgun (WGS) entry which is preliminary data.</text>
</comment>
<evidence type="ECO:0000313" key="2">
    <source>
        <dbReference type="Proteomes" id="UP001371456"/>
    </source>
</evidence>
<reference evidence="1 2" key="1">
    <citation type="submission" date="2024-02" db="EMBL/GenBank/DDBJ databases">
        <title>de novo genome assembly of Solanum bulbocastanum strain 11H21.</title>
        <authorList>
            <person name="Hosaka A.J."/>
        </authorList>
    </citation>
    <scope>NUCLEOTIDE SEQUENCE [LARGE SCALE GENOMIC DNA]</scope>
    <source>
        <tissue evidence="1">Young leaves</tissue>
    </source>
</reference>
<sequence>MKGEARGRVTVWKNLRLASRTMK</sequence>
<accession>A0AAN8TA01</accession>
<protein>
    <submittedName>
        <fullName evidence="1">Uncharacterized protein</fullName>
    </submittedName>
</protein>
<name>A0AAN8TA01_SOLBU</name>
<gene>
    <name evidence="1" type="ORF">RDI58_017704</name>
</gene>
<dbReference type="EMBL" id="JBANQN010000007">
    <property type="protein sequence ID" value="KAK6784250.1"/>
    <property type="molecule type" value="Genomic_DNA"/>
</dbReference>
<proteinExistence type="predicted"/>
<keyword evidence="2" id="KW-1185">Reference proteome</keyword>
<dbReference type="Proteomes" id="UP001371456">
    <property type="component" value="Unassembled WGS sequence"/>
</dbReference>
<evidence type="ECO:0000313" key="1">
    <source>
        <dbReference type="EMBL" id="KAK6784250.1"/>
    </source>
</evidence>
<organism evidence="1 2">
    <name type="scientific">Solanum bulbocastanum</name>
    <name type="common">Wild potato</name>
    <dbReference type="NCBI Taxonomy" id="147425"/>
    <lineage>
        <taxon>Eukaryota</taxon>
        <taxon>Viridiplantae</taxon>
        <taxon>Streptophyta</taxon>
        <taxon>Embryophyta</taxon>
        <taxon>Tracheophyta</taxon>
        <taxon>Spermatophyta</taxon>
        <taxon>Magnoliopsida</taxon>
        <taxon>eudicotyledons</taxon>
        <taxon>Gunneridae</taxon>
        <taxon>Pentapetalae</taxon>
        <taxon>asterids</taxon>
        <taxon>lamiids</taxon>
        <taxon>Solanales</taxon>
        <taxon>Solanaceae</taxon>
        <taxon>Solanoideae</taxon>
        <taxon>Solaneae</taxon>
        <taxon>Solanum</taxon>
    </lineage>
</organism>
<dbReference type="AlphaFoldDB" id="A0AAN8TA01"/>